<reference evidence="1" key="1">
    <citation type="submission" date="2021-03" db="EMBL/GenBank/DDBJ databases">
        <authorList>
            <person name="Bekaert M."/>
        </authorList>
    </citation>
    <scope>NUCLEOTIDE SEQUENCE</scope>
</reference>
<dbReference type="PANTHER" id="PTHR21446">
    <property type="entry name" value="DUF3504 DOMAIN-CONTAINING PROTEIN"/>
    <property type="match status" value="1"/>
</dbReference>
<evidence type="ECO:0000313" key="1">
    <source>
        <dbReference type="EMBL" id="CAG2257574.1"/>
    </source>
</evidence>
<dbReference type="OrthoDB" id="6092001at2759"/>
<dbReference type="InterPro" id="IPR052787">
    <property type="entry name" value="MAVS"/>
</dbReference>
<name>A0A8S3VJY9_MYTED</name>
<dbReference type="AlphaFoldDB" id="A0A8S3VJY9"/>
<evidence type="ECO:0000313" key="2">
    <source>
        <dbReference type="Proteomes" id="UP000683360"/>
    </source>
</evidence>
<sequence length="210" mass="24862">MKNIETKNTKKQKTTANKLFREYLTEKSKPIEFEQYTVEQLDNTLASFYLEMRSKEGKLYKKTTMQAYRQGLNRHIQKCRDIDICNEDIFKKSCKSYKGMSKELKRLGLAAIKHHSSIKESDIGKMYSYFCKNLEDAQLLQYKNACTQLGKNHSCFSWPRKMRDRKWYDIDDILRTIPIPEAVKGNDSHFKVNDSDWREVMVQLGIKDFV</sequence>
<organism evidence="1 2">
    <name type="scientific">Mytilus edulis</name>
    <name type="common">Blue mussel</name>
    <dbReference type="NCBI Taxonomy" id="6550"/>
    <lineage>
        <taxon>Eukaryota</taxon>
        <taxon>Metazoa</taxon>
        <taxon>Spiralia</taxon>
        <taxon>Lophotrochozoa</taxon>
        <taxon>Mollusca</taxon>
        <taxon>Bivalvia</taxon>
        <taxon>Autobranchia</taxon>
        <taxon>Pteriomorphia</taxon>
        <taxon>Mytilida</taxon>
        <taxon>Mytiloidea</taxon>
        <taxon>Mytilidae</taxon>
        <taxon>Mytilinae</taxon>
        <taxon>Mytilus</taxon>
    </lineage>
</organism>
<protein>
    <submittedName>
        <fullName evidence="1">Uncharacterized protein</fullName>
    </submittedName>
</protein>
<dbReference type="EMBL" id="CAJPWZ010003330">
    <property type="protein sequence ID" value="CAG2257574.1"/>
    <property type="molecule type" value="Genomic_DNA"/>
</dbReference>
<keyword evidence="2" id="KW-1185">Reference proteome</keyword>
<dbReference type="Proteomes" id="UP000683360">
    <property type="component" value="Unassembled WGS sequence"/>
</dbReference>
<dbReference type="PANTHER" id="PTHR21446:SF12">
    <property type="entry name" value="POTASSIUM CHANNEL TETRAMERIZATION DOMAIN CONTAINING 1"/>
    <property type="match status" value="1"/>
</dbReference>
<gene>
    <name evidence="1" type="ORF">MEDL_68762</name>
</gene>
<comment type="caution">
    <text evidence="1">The sequence shown here is derived from an EMBL/GenBank/DDBJ whole genome shotgun (WGS) entry which is preliminary data.</text>
</comment>
<accession>A0A8S3VJY9</accession>
<proteinExistence type="predicted"/>